<dbReference type="GO" id="GO:0007059">
    <property type="term" value="P:chromosome segregation"/>
    <property type="evidence" value="ECO:0007669"/>
    <property type="project" value="UniProtKB-KW"/>
</dbReference>
<dbReference type="SUPFAM" id="SSF109709">
    <property type="entry name" value="KorB DNA-binding domain-like"/>
    <property type="match status" value="1"/>
</dbReference>
<dbReference type="Proteomes" id="UP000824088">
    <property type="component" value="Unassembled WGS sequence"/>
</dbReference>
<proteinExistence type="inferred from homology"/>
<dbReference type="InterPro" id="IPR001387">
    <property type="entry name" value="Cro/C1-type_HTH"/>
</dbReference>
<dbReference type="GO" id="GO:0005694">
    <property type="term" value="C:chromosome"/>
    <property type="evidence" value="ECO:0007669"/>
    <property type="project" value="TreeGrafter"/>
</dbReference>
<organism evidence="6 7">
    <name type="scientific">Candidatus Limadaptatus stercorigallinarum</name>
    <dbReference type="NCBI Taxonomy" id="2840845"/>
    <lineage>
        <taxon>Bacteria</taxon>
        <taxon>Bacillati</taxon>
        <taxon>Bacillota</taxon>
        <taxon>Clostridia</taxon>
        <taxon>Eubacteriales</taxon>
        <taxon>Candidatus Limadaptatus</taxon>
    </lineage>
</organism>
<protein>
    <submittedName>
        <fullName evidence="6">ParB/RepB/Spo0J family partition protein</fullName>
    </submittedName>
</protein>
<dbReference type="CDD" id="cd16393">
    <property type="entry name" value="SPO0J_N"/>
    <property type="match status" value="1"/>
</dbReference>
<reference evidence="6" key="1">
    <citation type="submission" date="2020-10" db="EMBL/GenBank/DDBJ databases">
        <authorList>
            <person name="Gilroy R."/>
        </authorList>
    </citation>
    <scope>NUCLEOTIDE SEQUENCE</scope>
    <source>
        <strain evidence="6">1063</strain>
    </source>
</reference>
<dbReference type="PANTHER" id="PTHR33375:SF1">
    <property type="entry name" value="CHROMOSOME-PARTITIONING PROTEIN PARB-RELATED"/>
    <property type="match status" value="1"/>
</dbReference>
<feature type="domain" description="HTH cro/C1-type" evidence="5">
    <location>
        <begin position="137"/>
        <end position="164"/>
    </location>
</feature>
<dbReference type="GO" id="GO:0045881">
    <property type="term" value="P:positive regulation of sporulation resulting in formation of a cellular spore"/>
    <property type="evidence" value="ECO:0007669"/>
    <property type="project" value="TreeGrafter"/>
</dbReference>
<reference evidence="6" key="2">
    <citation type="journal article" date="2021" name="PeerJ">
        <title>Extensive microbial diversity within the chicken gut microbiome revealed by metagenomics and culture.</title>
        <authorList>
            <person name="Gilroy R."/>
            <person name="Ravi A."/>
            <person name="Getino M."/>
            <person name="Pursley I."/>
            <person name="Horton D.L."/>
            <person name="Alikhan N.F."/>
            <person name="Baker D."/>
            <person name="Gharbi K."/>
            <person name="Hall N."/>
            <person name="Watson M."/>
            <person name="Adriaenssens E.M."/>
            <person name="Foster-Nyarko E."/>
            <person name="Jarju S."/>
            <person name="Secka A."/>
            <person name="Antonio M."/>
            <person name="Oren A."/>
            <person name="Chaudhuri R.R."/>
            <person name="La Ragione R."/>
            <person name="Hildebrand F."/>
            <person name="Pallen M.J."/>
        </authorList>
    </citation>
    <scope>NUCLEOTIDE SEQUENCE</scope>
    <source>
        <strain evidence="6">1063</strain>
    </source>
</reference>
<dbReference type="Pfam" id="PF02195">
    <property type="entry name" value="ParB_N"/>
    <property type="match status" value="1"/>
</dbReference>
<dbReference type="EMBL" id="DVMN01000015">
    <property type="protein sequence ID" value="HIU20806.1"/>
    <property type="molecule type" value="Genomic_DNA"/>
</dbReference>
<comment type="similarity">
    <text evidence="2">Belongs to the ParB family.</text>
</comment>
<comment type="caution">
    <text evidence="6">The sequence shown here is derived from an EMBL/GenBank/DDBJ whole genome shotgun (WGS) entry which is preliminary data.</text>
</comment>
<gene>
    <name evidence="6" type="ORF">IAD51_00975</name>
</gene>
<evidence type="ECO:0000313" key="6">
    <source>
        <dbReference type="EMBL" id="HIU20806.1"/>
    </source>
</evidence>
<dbReference type="PROSITE" id="PS50943">
    <property type="entry name" value="HTH_CROC1"/>
    <property type="match status" value="1"/>
</dbReference>
<dbReference type="GO" id="GO:0009295">
    <property type="term" value="C:nucleoid"/>
    <property type="evidence" value="ECO:0007669"/>
    <property type="project" value="UniProtKB-SubCell"/>
</dbReference>
<dbReference type="InterPro" id="IPR041468">
    <property type="entry name" value="HTH_ParB/Spo0J"/>
</dbReference>
<dbReference type="FunFam" id="3.90.1530.30:FF:000001">
    <property type="entry name" value="Chromosome partitioning protein ParB"/>
    <property type="match status" value="1"/>
</dbReference>
<dbReference type="InterPro" id="IPR004437">
    <property type="entry name" value="ParB/RepB/Spo0J"/>
</dbReference>
<keyword evidence="3" id="KW-0159">Chromosome partition</keyword>
<dbReference type="FunFam" id="1.10.10.2830:FF:000001">
    <property type="entry name" value="Chromosome partitioning protein ParB"/>
    <property type="match status" value="1"/>
</dbReference>
<keyword evidence="4" id="KW-0238">DNA-binding</keyword>
<evidence type="ECO:0000256" key="4">
    <source>
        <dbReference type="ARBA" id="ARBA00023125"/>
    </source>
</evidence>
<dbReference type="Pfam" id="PF17762">
    <property type="entry name" value="HTH_ParB"/>
    <property type="match status" value="1"/>
</dbReference>
<dbReference type="PANTHER" id="PTHR33375">
    <property type="entry name" value="CHROMOSOME-PARTITIONING PROTEIN PARB-RELATED"/>
    <property type="match status" value="1"/>
</dbReference>
<dbReference type="InterPro" id="IPR003115">
    <property type="entry name" value="ParB_N"/>
</dbReference>
<accession>A0A9D1HQK6</accession>
<name>A0A9D1HQK6_9FIRM</name>
<evidence type="ECO:0000256" key="1">
    <source>
        <dbReference type="ARBA" id="ARBA00004453"/>
    </source>
</evidence>
<dbReference type="CDD" id="cd00093">
    <property type="entry name" value="HTH_XRE"/>
    <property type="match status" value="1"/>
</dbReference>
<dbReference type="NCBIfam" id="TIGR00180">
    <property type="entry name" value="parB_part"/>
    <property type="match status" value="1"/>
</dbReference>
<evidence type="ECO:0000256" key="2">
    <source>
        <dbReference type="ARBA" id="ARBA00006295"/>
    </source>
</evidence>
<dbReference type="GO" id="GO:0003677">
    <property type="term" value="F:DNA binding"/>
    <property type="evidence" value="ECO:0007669"/>
    <property type="project" value="UniProtKB-KW"/>
</dbReference>
<dbReference type="InterPro" id="IPR050336">
    <property type="entry name" value="Chromosome_partition/occlusion"/>
</dbReference>
<dbReference type="SMART" id="SM00470">
    <property type="entry name" value="ParB"/>
    <property type="match status" value="1"/>
</dbReference>
<dbReference type="InterPro" id="IPR036086">
    <property type="entry name" value="ParB/Sulfiredoxin_sf"/>
</dbReference>
<dbReference type="AlphaFoldDB" id="A0A9D1HQK6"/>
<dbReference type="Gene3D" id="1.10.10.2830">
    <property type="match status" value="1"/>
</dbReference>
<dbReference type="Gene3D" id="3.90.1530.30">
    <property type="match status" value="1"/>
</dbReference>
<comment type="subcellular location">
    <subcellularLocation>
        <location evidence="1">Cytoplasm</location>
        <location evidence="1">Nucleoid</location>
    </subcellularLocation>
</comment>
<dbReference type="SUPFAM" id="SSF110849">
    <property type="entry name" value="ParB/Sulfiredoxin"/>
    <property type="match status" value="1"/>
</dbReference>
<evidence type="ECO:0000259" key="5">
    <source>
        <dbReference type="PROSITE" id="PS50943"/>
    </source>
</evidence>
<evidence type="ECO:0000256" key="3">
    <source>
        <dbReference type="ARBA" id="ARBA00022829"/>
    </source>
</evidence>
<evidence type="ECO:0000313" key="7">
    <source>
        <dbReference type="Proteomes" id="UP000824088"/>
    </source>
</evidence>
<sequence>MAAKGGLGGKGLTALFTDNETNVKVDVKDMPTVEIAVSEIDRNPNQPRKTFNEDSLKEMAASIAAYGVLQPLLLVKEDNGRYLIIAGERRFRAATMAGLKKVPAIIREFTDQQIQEISLIENLHREDLNAIEAAEGMRELMENHGLTQEEVAVRIGKSRPYVTNTLRLLQLPSEVTEMVRSGALSPGHARAIISIDDKDYLINLAKQACDNKLTVREIENRVRLYFTRKAIPGGPRKEREVSVELKEMVNDMKRIFATKVKLLGNDKKGRIIIDYFNEDDIDRIHALIQILKLNEKL</sequence>